<organism evidence="2 3">
    <name type="scientific">Alkalimonas collagenimarina</name>
    <dbReference type="NCBI Taxonomy" id="400390"/>
    <lineage>
        <taxon>Bacteria</taxon>
        <taxon>Pseudomonadati</taxon>
        <taxon>Pseudomonadota</taxon>
        <taxon>Gammaproteobacteria</taxon>
        <taxon>Alkalimonas</taxon>
    </lineage>
</organism>
<dbReference type="Gene3D" id="3.40.50.1820">
    <property type="entry name" value="alpha/beta hydrolase"/>
    <property type="match status" value="1"/>
</dbReference>
<dbReference type="PANTHER" id="PTHR33428">
    <property type="entry name" value="CHLOROPHYLLASE-2, CHLOROPLASTIC"/>
    <property type="match status" value="1"/>
</dbReference>
<name>A0ABT9GUK6_9GAMM</name>
<evidence type="ECO:0000313" key="2">
    <source>
        <dbReference type="EMBL" id="MDP4534737.1"/>
    </source>
</evidence>
<proteinExistence type="predicted"/>
<evidence type="ECO:0008006" key="4">
    <source>
        <dbReference type="Google" id="ProtNLM"/>
    </source>
</evidence>
<keyword evidence="1" id="KW-1133">Transmembrane helix</keyword>
<evidence type="ECO:0000256" key="1">
    <source>
        <dbReference type="SAM" id="Phobius"/>
    </source>
</evidence>
<reference evidence="2 3" key="1">
    <citation type="submission" date="2023-08" db="EMBL/GenBank/DDBJ databases">
        <authorList>
            <person name="Joshi A."/>
            <person name="Thite S."/>
        </authorList>
    </citation>
    <scope>NUCLEOTIDE SEQUENCE [LARGE SCALE GENOMIC DNA]</scope>
    <source>
        <strain evidence="2 3">AC40</strain>
    </source>
</reference>
<feature type="transmembrane region" description="Helical" evidence="1">
    <location>
        <begin position="32"/>
        <end position="50"/>
    </location>
</feature>
<keyword evidence="3" id="KW-1185">Reference proteome</keyword>
<keyword evidence="1" id="KW-0472">Membrane</keyword>
<accession>A0ABT9GUK6</accession>
<dbReference type="RefSeq" id="WP_305892004.1">
    <property type="nucleotide sequence ID" value="NZ_JAUZVZ010000001.1"/>
</dbReference>
<dbReference type="PANTHER" id="PTHR33428:SF14">
    <property type="entry name" value="CARBOXYLESTERASE TYPE B DOMAIN-CONTAINING PROTEIN"/>
    <property type="match status" value="1"/>
</dbReference>
<dbReference type="SUPFAM" id="SSF53474">
    <property type="entry name" value="alpha/beta-Hydrolases"/>
    <property type="match status" value="1"/>
</dbReference>
<dbReference type="EMBL" id="JAUZVZ010000001">
    <property type="protein sequence ID" value="MDP4534737.1"/>
    <property type="molecule type" value="Genomic_DNA"/>
</dbReference>
<feature type="transmembrane region" description="Helical" evidence="1">
    <location>
        <begin position="144"/>
        <end position="166"/>
    </location>
</feature>
<dbReference type="InterPro" id="IPR029058">
    <property type="entry name" value="AB_hydrolase_fold"/>
</dbReference>
<keyword evidence="1" id="KW-0812">Transmembrane</keyword>
<gene>
    <name evidence="2" type="ORF">Q3O60_00830</name>
</gene>
<protein>
    <recommendedName>
        <fullName evidence="4">Alpha/beta hydrolase</fullName>
    </recommendedName>
</protein>
<evidence type="ECO:0000313" key="3">
    <source>
        <dbReference type="Proteomes" id="UP001231616"/>
    </source>
</evidence>
<dbReference type="Proteomes" id="UP001231616">
    <property type="component" value="Unassembled WGS sequence"/>
</dbReference>
<feature type="transmembrane region" description="Helical" evidence="1">
    <location>
        <begin position="94"/>
        <end position="110"/>
    </location>
</feature>
<comment type="caution">
    <text evidence="2">The sequence shown here is derived from an EMBL/GenBank/DDBJ whole genome shotgun (WGS) entry which is preliminary data.</text>
</comment>
<feature type="transmembrane region" description="Helical" evidence="1">
    <location>
        <begin position="62"/>
        <end position="82"/>
    </location>
</feature>
<feature type="transmembrane region" description="Helical" evidence="1">
    <location>
        <begin position="116"/>
        <end position="137"/>
    </location>
</feature>
<sequence length="752" mass="83232">MKKIIRKAGNKIIQGAHWLSDVLTPKRQTKRWLWLPASVLAALAGAYLNLVSQNGAGPWVDAITGALIAVLLTLVVGFALWLTKLLIQRLGRHLGLLPVAAALTAAWLLHHIGDHFAYALVAILFIGTYLITVALLLLVKRQRLLAAGASLLVGGWLTLATGHWFVQEQHSESPVATLVAAYPETSNQALVEPGPYSVEHFTYGSGKDKRRADYAGNVRFQTPSVDASKMLESWSGWRGRMRSRAWGFAADELPINAQVWYPQTGAGNAPLPLTLVVHGNSNMFNRSELGYAWLAEHLASRGHIVASVDQNFLNGGGLLYNGIAPENDARGWLLLEHLKQWQQWNQDEEHPFYGKVDMNRITLMGHSRGGEAVYLAGVFNQLNHYPDNALLEFDYHFGIRGIVAIAPVDGQFRPAGKSEVLTNTNFFTIHGGHDSDAFYFHGDRQYYRAQPNYAESQFKATLYLHHANHGQFNTQWGERDYAGLYGQALNTQVLLSGEAQRQAAKGYFTAFVEYDSADDSKLFCNPELAGTILPADVVVSRCQTTERKVLANFEDGIDVTQGNAAQINAQGLTLWKEAQLTFRQGTRERGGVWLGWDAETEIQQPAFYELQLAHSLRATDTLHLELAQLDQDPPGYEGEHSGLRPAADFIVELEDASGQVVQRRVSEFGGLLPPLPARHVREEKLLGLVGLERVMSNVFSNHLVTEAVMQSVSIPLIDFASSDLQLDDIRTIRFIFDQGAAVIMLDEVSISN</sequence>